<evidence type="ECO:0000256" key="12">
    <source>
        <dbReference type="ARBA" id="ARBA00048843"/>
    </source>
</evidence>
<keyword evidence="7" id="KW-0560">Oxidoreductase</keyword>
<evidence type="ECO:0000256" key="11">
    <source>
        <dbReference type="ARBA" id="ARBA00038963"/>
    </source>
</evidence>
<dbReference type="PANTHER" id="PTHR43981:SF2">
    <property type="entry name" value="ENOYL-[ACYL-CARRIER-PROTEIN] REDUCTASE, MITOCHONDRIAL"/>
    <property type="match status" value="1"/>
</dbReference>
<dbReference type="Pfam" id="PF00107">
    <property type="entry name" value="ADH_zinc_N"/>
    <property type="match status" value="1"/>
</dbReference>
<dbReference type="FunFam" id="3.40.50.720:FF:000112">
    <property type="entry name" value="Enoyl-[acyl-carrier-protein] reductase 1, mitochondrial"/>
    <property type="match status" value="1"/>
</dbReference>
<dbReference type="InterPro" id="IPR020843">
    <property type="entry name" value="ER"/>
</dbReference>
<evidence type="ECO:0000256" key="7">
    <source>
        <dbReference type="ARBA" id="ARBA00023002"/>
    </source>
</evidence>
<keyword evidence="6" id="KW-0809">Transit peptide</keyword>
<keyword evidence="4" id="KW-0276">Fatty acid metabolism</keyword>
<organism evidence="14 15">
    <name type="scientific">Coemansia reversa (strain ATCC 12441 / NRRL 1564)</name>
    <dbReference type="NCBI Taxonomy" id="763665"/>
    <lineage>
        <taxon>Eukaryota</taxon>
        <taxon>Fungi</taxon>
        <taxon>Fungi incertae sedis</taxon>
        <taxon>Zoopagomycota</taxon>
        <taxon>Kickxellomycotina</taxon>
        <taxon>Kickxellomycetes</taxon>
        <taxon>Kickxellales</taxon>
        <taxon>Kickxellaceae</taxon>
        <taxon>Coemansia</taxon>
    </lineage>
</organism>
<dbReference type="Gene3D" id="3.90.180.10">
    <property type="entry name" value="Medium-chain alcohol dehydrogenases, catalytic domain"/>
    <property type="match status" value="1"/>
</dbReference>
<dbReference type="Pfam" id="PF08240">
    <property type="entry name" value="ADH_N"/>
    <property type="match status" value="1"/>
</dbReference>
<evidence type="ECO:0000256" key="10">
    <source>
        <dbReference type="ARBA" id="ARBA00023160"/>
    </source>
</evidence>
<keyword evidence="9" id="KW-0496">Mitochondrion</keyword>
<evidence type="ECO:0000256" key="8">
    <source>
        <dbReference type="ARBA" id="ARBA00023098"/>
    </source>
</evidence>
<dbReference type="Gene3D" id="3.40.50.720">
    <property type="entry name" value="NAD(P)-binding Rossmann-like Domain"/>
    <property type="match status" value="1"/>
</dbReference>
<keyword evidence="3" id="KW-0444">Lipid biosynthesis</keyword>
<evidence type="ECO:0000259" key="13">
    <source>
        <dbReference type="SMART" id="SM00829"/>
    </source>
</evidence>
<dbReference type="SUPFAM" id="SSF50129">
    <property type="entry name" value="GroES-like"/>
    <property type="match status" value="1"/>
</dbReference>
<evidence type="ECO:0000256" key="9">
    <source>
        <dbReference type="ARBA" id="ARBA00023128"/>
    </source>
</evidence>
<dbReference type="CDD" id="cd08290">
    <property type="entry name" value="ETR"/>
    <property type="match status" value="1"/>
</dbReference>
<comment type="catalytic activity">
    <reaction evidence="12">
        <text>a 2,3-saturated acyl-[ACP] + NADP(+) = a (2E)-enoyl-[ACP] + NADPH + H(+)</text>
        <dbReference type="Rhea" id="RHEA:22564"/>
        <dbReference type="Rhea" id="RHEA-COMP:9925"/>
        <dbReference type="Rhea" id="RHEA-COMP:9926"/>
        <dbReference type="ChEBI" id="CHEBI:15378"/>
        <dbReference type="ChEBI" id="CHEBI:57783"/>
        <dbReference type="ChEBI" id="CHEBI:58349"/>
        <dbReference type="ChEBI" id="CHEBI:78784"/>
        <dbReference type="ChEBI" id="CHEBI:78785"/>
        <dbReference type="EC" id="1.3.1.104"/>
    </reaction>
</comment>
<dbReference type="InterPro" id="IPR036291">
    <property type="entry name" value="NAD(P)-bd_dom_sf"/>
</dbReference>
<keyword evidence="5" id="KW-0521">NADP</keyword>
<evidence type="ECO:0000313" key="14">
    <source>
        <dbReference type="EMBL" id="PIA16171.1"/>
    </source>
</evidence>
<dbReference type="EMBL" id="KZ303501">
    <property type="protein sequence ID" value="PIA16171.1"/>
    <property type="molecule type" value="Genomic_DNA"/>
</dbReference>
<dbReference type="GO" id="GO:0005739">
    <property type="term" value="C:mitochondrion"/>
    <property type="evidence" value="ECO:0007669"/>
    <property type="project" value="UniProtKB-SubCell"/>
</dbReference>
<comment type="similarity">
    <text evidence="2">Belongs to the zinc-containing alcohol dehydrogenase family. Quinone oxidoreductase subfamily.</text>
</comment>
<keyword evidence="15" id="KW-1185">Reference proteome</keyword>
<evidence type="ECO:0000256" key="5">
    <source>
        <dbReference type="ARBA" id="ARBA00022857"/>
    </source>
</evidence>
<dbReference type="EC" id="1.3.1.104" evidence="11"/>
<dbReference type="PANTHER" id="PTHR43981">
    <property type="entry name" value="ENOYL-[ACYL-CARRIER-PROTEIN] REDUCTASE, MITOCHONDRIAL"/>
    <property type="match status" value="1"/>
</dbReference>
<dbReference type="OrthoDB" id="7482721at2759"/>
<dbReference type="SUPFAM" id="SSF51735">
    <property type="entry name" value="NAD(P)-binding Rossmann-fold domains"/>
    <property type="match status" value="1"/>
</dbReference>
<reference evidence="14 15" key="1">
    <citation type="journal article" date="2015" name="Genome Biol. Evol.">
        <title>Phylogenomic analyses indicate that early fungi evolved digesting cell walls of algal ancestors of land plants.</title>
        <authorList>
            <person name="Chang Y."/>
            <person name="Wang S."/>
            <person name="Sekimoto S."/>
            <person name="Aerts A.L."/>
            <person name="Choi C."/>
            <person name="Clum A."/>
            <person name="LaButti K.M."/>
            <person name="Lindquist E.A."/>
            <person name="Yee Ngan C."/>
            <person name="Ohm R.A."/>
            <person name="Salamov A.A."/>
            <person name="Grigoriev I.V."/>
            <person name="Spatafora J.W."/>
            <person name="Berbee M.L."/>
        </authorList>
    </citation>
    <scope>NUCLEOTIDE SEQUENCE [LARGE SCALE GENOMIC DNA]</scope>
    <source>
        <strain evidence="14 15">NRRL 1564</strain>
    </source>
</reference>
<dbReference type="GO" id="GO:0006633">
    <property type="term" value="P:fatty acid biosynthetic process"/>
    <property type="evidence" value="ECO:0007669"/>
    <property type="project" value="UniProtKB-KW"/>
</dbReference>
<dbReference type="STRING" id="763665.A0A2G5BAY9"/>
<evidence type="ECO:0000256" key="2">
    <source>
        <dbReference type="ARBA" id="ARBA00010371"/>
    </source>
</evidence>
<comment type="subcellular location">
    <subcellularLocation>
        <location evidence="1">Mitochondrion</location>
    </subcellularLocation>
</comment>
<keyword evidence="10" id="KW-0275">Fatty acid biosynthesis</keyword>
<dbReference type="AlphaFoldDB" id="A0A2G5BAY9"/>
<evidence type="ECO:0000256" key="1">
    <source>
        <dbReference type="ARBA" id="ARBA00004173"/>
    </source>
</evidence>
<name>A0A2G5BAY9_COERN</name>
<dbReference type="SMART" id="SM00829">
    <property type="entry name" value="PKS_ER"/>
    <property type="match status" value="1"/>
</dbReference>
<dbReference type="GO" id="GO:0141148">
    <property type="term" value="F:enoyl-[acyl-carrier-protein] reductase (NADPH) activity"/>
    <property type="evidence" value="ECO:0007669"/>
    <property type="project" value="UniProtKB-EC"/>
</dbReference>
<dbReference type="InterPro" id="IPR013149">
    <property type="entry name" value="ADH-like_C"/>
</dbReference>
<feature type="domain" description="Enoyl reductase (ER)" evidence="13">
    <location>
        <begin position="26"/>
        <end position="281"/>
    </location>
</feature>
<evidence type="ECO:0000256" key="4">
    <source>
        <dbReference type="ARBA" id="ARBA00022832"/>
    </source>
</evidence>
<dbReference type="InterPro" id="IPR013154">
    <property type="entry name" value="ADH-like_N"/>
</dbReference>
<evidence type="ECO:0000313" key="15">
    <source>
        <dbReference type="Proteomes" id="UP000242474"/>
    </source>
</evidence>
<protein>
    <recommendedName>
        <fullName evidence="11">enoyl-[acyl-carrier-protein] reductase</fullName>
        <ecNumber evidence="11">1.3.1.104</ecNumber>
    </recommendedName>
</protein>
<dbReference type="InterPro" id="IPR011032">
    <property type="entry name" value="GroES-like_sf"/>
</dbReference>
<accession>A0A2G5BAY9</accession>
<gene>
    <name evidence="14" type="ORF">COEREDRAFT_92695</name>
</gene>
<evidence type="ECO:0000256" key="6">
    <source>
        <dbReference type="ARBA" id="ARBA00022946"/>
    </source>
</evidence>
<sequence>MRILYTSTRRIQAQAAIYTETGDPQKVIKVISHKVPDTADELQRNEVLIRMLAAPVNPSDLNQIEGSYPVKARFKKLNAVNGTNTSLIATVGGNEGVAEILATGSGVAGLFNGDWVVPRQAGVFGTWCTHAVVKDKTILKIPSGWREGVEAIDVACLKVNPSTAYRLLSDFVDLRPGDCIIQNGANSGVGRAVIQLAKHWGIRTINIVRDRPHLPELAQELYNLGADVVISDKQLIDTGDGRIKIKEQIKSLKAPICLGLNCVGGRTTVQMTKLISQGGVLVSYGGMSRQPVMLPTSLLIFKDISARGFWMNRWYSDCTLFNKKEDEIRNIVLPLLRRTLKIEYLLGIVFTLESCDARGTVTNL</sequence>
<proteinExistence type="inferred from homology"/>
<dbReference type="InterPro" id="IPR051034">
    <property type="entry name" value="Mito_Enoyl-ACP_Reductase"/>
</dbReference>
<keyword evidence="8" id="KW-0443">Lipid metabolism</keyword>
<evidence type="ECO:0000256" key="3">
    <source>
        <dbReference type="ARBA" id="ARBA00022516"/>
    </source>
</evidence>
<dbReference type="Proteomes" id="UP000242474">
    <property type="component" value="Unassembled WGS sequence"/>
</dbReference>